<gene>
    <name evidence="5" type="ORF">B0T10DRAFT_462602</name>
</gene>
<evidence type="ECO:0000256" key="2">
    <source>
        <dbReference type="PROSITE-ProRule" id="PRU00023"/>
    </source>
</evidence>
<comment type="caution">
    <text evidence="5">The sequence shown here is derived from an EMBL/GenBank/DDBJ whole genome shotgun (WGS) entry which is preliminary data.</text>
</comment>
<keyword evidence="1" id="KW-0677">Repeat</keyword>
<dbReference type="PANTHER" id="PTHR10039">
    <property type="entry name" value="AMELOGENIN"/>
    <property type="match status" value="1"/>
</dbReference>
<evidence type="ECO:0000256" key="1">
    <source>
        <dbReference type="ARBA" id="ARBA00022737"/>
    </source>
</evidence>
<dbReference type="Pfam" id="PF24883">
    <property type="entry name" value="NPHP3_N"/>
    <property type="match status" value="1"/>
</dbReference>
<dbReference type="SMART" id="SM00248">
    <property type="entry name" value="ANK"/>
    <property type="match status" value="3"/>
</dbReference>
<accession>A0A9P8VZJ3</accession>
<dbReference type="InterPro" id="IPR002110">
    <property type="entry name" value="Ankyrin_rpt"/>
</dbReference>
<feature type="domain" description="Nephrocystin 3-like N-terminal" evidence="4">
    <location>
        <begin position="81"/>
        <end position="252"/>
    </location>
</feature>
<evidence type="ECO:0000259" key="4">
    <source>
        <dbReference type="Pfam" id="PF24883"/>
    </source>
</evidence>
<protein>
    <recommendedName>
        <fullName evidence="4">Nephrocystin 3-like N-terminal domain-containing protein</fullName>
    </recommendedName>
</protein>
<name>A0A9P8VZJ3_9HYPO</name>
<organism evidence="5 6">
    <name type="scientific">Thelonectria olida</name>
    <dbReference type="NCBI Taxonomy" id="1576542"/>
    <lineage>
        <taxon>Eukaryota</taxon>
        <taxon>Fungi</taxon>
        <taxon>Dikarya</taxon>
        <taxon>Ascomycota</taxon>
        <taxon>Pezizomycotina</taxon>
        <taxon>Sordariomycetes</taxon>
        <taxon>Hypocreomycetidae</taxon>
        <taxon>Hypocreales</taxon>
        <taxon>Nectriaceae</taxon>
        <taxon>Thelonectria</taxon>
    </lineage>
</organism>
<proteinExistence type="predicted"/>
<evidence type="ECO:0000256" key="3">
    <source>
        <dbReference type="SAM" id="MobiDB-lite"/>
    </source>
</evidence>
<dbReference type="InterPro" id="IPR036770">
    <property type="entry name" value="Ankyrin_rpt-contain_sf"/>
</dbReference>
<keyword evidence="6" id="KW-1185">Reference proteome</keyword>
<dbReference type="PROSITE" id="PS50297">
    <property type="entry name" value="ANK_REP_REGION"/>
    <property type="match status" value="1"/>
</dbReference>
<dbReference type="AlphaFoldDB" id="A0A9P8VZJ3"/>
<dbReference type="InterPro" id="IPR056884">
    <property type="entry name" value="NPHP3-like_N"/>
</dbReference>
<evidence type="ECO:0000313" key="5">
    <source>
        <dbReference type="EMBL" id="KAH6884909.1"/>
    </source>
</evidence>
<dbReference type="SUPFAM" id="SSF48403">
    <property type="entry name" value="Ankyrin repeat"/>
    <property type="match status" value="1"/>
</dbReference>
<dbReference type="Gene3D" id="1.25.40.20">
    <property type="entry name" value="Ankyrin repeat-containing domain"/>
    <property type="match status" value="2"/>
</dbReference>
<reference evidence="5 6" key="1">
    <citation type="journal article" date="2021" name="Nat. Commun.">
        <title>Genetic determinants of endophytism in the Arabidopsis root mycobiome.</title>
        <authorList>
            <person name="Mesny F."/>
            <person name="Miyauchi S."/>
            <person name="Thiergart T."/>
            <person name="Pickel B."/>
            <person name="Atanasova L."/>
            <person name="Karlsson M."/>
            <person name="Huettel B."/>
            <person name="Barry K.W."/>
            <person name="Haridas S."/>
            <person name="Chen C."/>
            <person name="Bauer D."/>
            <person name="Andreopoulos W."/>
            <person name="Pangilinan J."/>
            <person name="LaButti K."/>
            <person name="Riley R."/>
            <person name="Lipzen A."/>
            <person name="Clum A."/>
            <person name="Drula E."/>
            <person name="Henrissat B."/>
            <person name="Kohler A."/>
            <person name="Grigoriev I.V."/>
            <person name="Martin F.M."/>
            <person name="Hacquard S."/>
        </authorList>
    </citation>
    <scope>NUCLEOTIDE SEQUENCE [LARGE SCALE GENOMIC DNA]</scope>
    <source>
        <strain evidence="5 6">MPI-CAGE-CH-0241</strain>
    </source>
</reference>
<sequence length="837" mass="95576">MKETEIRALFDRLEREKSTLGMMMGMVHSKQQRNLGLNIQELKALNWLPTAKEACLRALFETDPSQDRENIIDTRGEISEGTCEWITTTEEYKTWEQTSPYLLWISAPPGSGKTYIATYLSRLLERPSNDGSDTKSIFFFCDNKEKSRNSATSILRGLMYQLIQHKEDLLKLLLPHWKIQHEALFSVNSLNALWKLFQAMVTTLGSTIVFCIIDALDECEETSLQKLLRKFEALGKRSEDAATNLRFIVTSRRYPRQIEESLSSFLQLRLDRKAAAKEDVERYLSERVLELARKKQIVHSGLHHQIEEIFRQRSEQSFLWVSFVAQELETKLVGQVEVSLGQLPQGLNAIYERILSQIDSKKTNVISDMLGWITLAERPLSVLELCDALSSSPVNSDPISDDGDEHVHKSTNLRRTLSGEGGLGTRTQDGQREPDDEPQRPKNHYWNLRVTFIHKSAKDYLLNLPKADSLGVKIQDPRQLHETIFHTLIGSICKNLLDGDWNNLSEFHHSSKDAIVLYALYFWDFHLEKLEDIAGAIQRHPHFFKKSVVRAKWAKLLSRNLREKPNDPIPLLHLACNLGMYRFAACLLERKKVRIQLGLNRDLHQKWGETERTPLHWACSQGHADISTLLLDFGADPSVSDKTGMSALDQALIRGDLDVFRSIEETKRGRKLLRQARNSTLPMGLLHYAAVGGSEEACRTLIEKHGFDLESVSFRRTPLASAIAWGNLDLARFLVSDLNAKTSDGYRLLCAATDARNREEVDDSNRAMDFIISELKVDVNSVNELGENIVHDIFRANDWREICLILEMAIDLGANPGHGDNNGWNPHYQQELHLHRD</sequence>
<dbReference type="InterPro" id="IPR027417">
    <property type="entry name" value="P-loop_NTPase"/>
</dbReference>
<keyword evidence="2" id="KW-0040">ANK repeat</keyword>
<dbReference type="PROSITE" id="PS50088">
    <property type="entry name" value="ANK_REPEAT"/>
    <property type="match status" value="1"/>
</dbReference>
<feature type="region of interest" description="Disordered" evidence="3">
    <location>
        <begin position="392"/>
        <end position="442"/>
    </location>
</feature>
<feature type="compositionally biased region" description="Basic and acidic residues" evidence="3">
    <location>
        <begin position="429"/>
        <end position="440"/>
    </location>
</feature>
<dbReference type="SUPFAM" id="SSF52540">
    <property type="entry name" value="P-loop containing nucleoside triphosphate hydrolases"/>
    <property type="match status" value="1"/>
</dbReference>
<dbReference type="OrthoDB" id="20872at2759"/>
<dbReference type="PANTHER" id="PTHR10039:SF14">
    <property type="entry name" value="NACHT DOMAIN-CONTAINING PROTEIN"/>
    <property type="match status" value="1"/>
</dbReference>
<dbReference type="EMBL" id="JAGPYM010000019">
    <property type="protein sequence ID" value="KAH6884909.1"/>
    <property type="molecule type" value="Genomic_DNA"/>
</dbReference>
<dbReference type="Proteomes" id="UP000777438">
    <property type="component" value="Unassembled WGS sequence"/>
</dbReference>
<dbReference type="Gene3D" id="3.40.50.300">
    <property type="entry name" value="P-loop containing nucleotide triphosphate hydrolases"/>
    <property type="match status" value="1"/>
</dbReference>
<evidence type="ECO:0000313" key="6">
    <source>
        <dbReference type="Proteomes" id="UP000777438"/>
    </source>
</evidence>
<dbReference type="Pfam" id="PF12796">
    <property type="entry name" value="Ank_2"/>
    <property type="match status" value="2"/>
</dbReference>
<feature type="repeat" description="ANK" evidence="2">
    <location>
        <begin position="610"/>
        <end position="642"/>
    </location>
</feature>